<keyword evidence="2" id="KW-1185">Reference proteome</keyword>
<comment type="caution">
    <text evidence="1">The sequence shown here is derived from an EMBL/GenBank/DDBJ whole genome shotgun (WGS) entry which is preliminary data.</text>
</comment>
<proteinExistence type="predicted"/>
<reference evidence="1" key="1">
    <citation type="journal article" date="2014" name="Int. J. Syst. Evol. Microbiol.">
        <title>Complete genome sequence of Corynebacterium casei LMG S-19264T (=DSM 44701T), isolated from a smear-ripened cheese.</title>
        <authorList>
            <consortium name="US DOE Joint Genome Institute (JGI-PGF)"/>
            <person name="Walter F."/>
            <person name="Albersmeier A."/>
            <person name="Kalinowski J."/>
            <person name="Ruckert C."/>
        </authorList>
    </citation>
    <scope>NUCLEOTIDE SEQUENCE</scope>
    <source>
        <strain evidence="1">JCM 3091</strain>
    </source>
</reference>
<dbReference type="Proteomes" id="UP000662200">
    <property type="component" value="Unassembled WGS sequence"/>
</dbReference>
<dbReference type="RefSeq" id="WP_189115128.1">
    <property type="nucleotide sequence ID" value="NZ_BMQC01000011.1"/>
</dbReference>
<dbReference type="SUPFAM" id="SSF52540">
    <property type="entry name" value="P-loop containing nucleoside triphosphate hydrolases"/>
    <property type="match status" value="1"/>
</dbReference>
<protein>
    <submittedName>
        <fullName evidence="1">Uncharacterized protein</fullName>
    </submittedName>
</protein>
<sequence length="250" mass="25835">MGVVAICSAKGSPGVSTGALALTLSWPAPVVLAECDPAGGDALPGYLAGQMPADRGTAELAVAHARGRLREDFFGNLIDLQPPGQRRLLLPGISSPTSAGVVAQMGPDLAALFGDLDGQGLDVVADCGRLSAEHTLWPIIVAASTVLLVVRATLPSLAHAQPTLASLEAAAGHPQNIRLLIIDQGPYTGEAGRRLGVPVVGVWPWAPRVARRLSQGGVLPRGQRLIVEAHRLAHTLHAGLHRKGVAADVR</sequence>
<accession>A0A8J3BPK0</accession>
<dbReference type="Gene3D" id="3.40.50.300">
    <property type="entry name" value="P-loop containing nucleotide triphosphate hydrolases"/>
    <property type="match status" value="1"/>
</dbReference>
<organism evidence="1 2">
    <name type="scientific">Pilimelia terevasa</name>
    <dbReference type="NCBI Taxonomy" id="53372"/>
    <lineage>
        <taxon>Bacteria</taxon>
        <taxon>Bacillati</taxon>
        <taxon>Actinomycetota</taxon>
        <taxon>Actinomycetes</taxon>
        <taxon>Micromonosporales</taxon>
        <taxon>Micromonosporaceae</taxon>
        <taxon>Pilimelia</taxon>
    </lineage>
</organism>
<reference evidence="1" key="2">
    <citation type="submission" date="2020-09" db="EMBL/GenBank/DDBJ databases">
        <authorList>
            <person name="Sun Q."/>
            <person name="Ohkuma M."/>
        </authorList>
    </citation>
    <scope>NUCLEOTIDE SEQUENCE</scope>
    <source>
        <strain evidence="1">JCM 3091</strain>
    </source>
</reference>
<gene>
    <name evidence="1" type="ORF">GCM10010124_31890</name>
</gene>
<evidence type="ECO:0000313" key="1">
    <source>
        <dbReference type="EMBL" id="GGK36829.1"/>
    </source>
</evidence>
<dbReference type="InterPro" id="IPR027417">
    <property type="entry name" value="P-loop_NTPase"/>
</dbReference>
<dbReference type="EMBL" id="BMQC01000011">
    <property type="protein sequence ID" value="GGK36829.1"/>
    <property type="molecule type" value="Genomic_DNA"/>
</dbReference>
<name>A0A8J3BPK0_9ACTN</name>
<dbReference type="AlphaFoldDB" id="A0A8J3BPK0"/>
<evidence type="ECO:0000313" key="2">
    <source>
        <dbReference type="Proteomes" id="UP000662200"/>
    </source>
</evidence>